<evidence type="ECO:0000313" key="3">
    <source>
        <dbReference type="Proteomes" id="UP000499080"/>
    </source>
</evidence>
<dbReference type="AlphaFoldDB" id="A0A4Y2JQE8"/>
<feature type="region of interest" description="Disordered" evidence="1">
    <location>
        <begin position="28"/>
        <end position="52"/>
    </location>
</feature>
<feature type="non-terminal residue" evidence="2">
    <location>
        <position position="1"/>
    </location>
</feature>
<feature type="compositionally biased region" description="Basic and acidic residues" evidence="1">
    <location>
        <begin position="122"/>
        <end position="134"/>
    </location>
</feature>
<keyword evidence="3" id="KW-1185">Reference proteome</keyword>
<feature type="region of interest" description="Disordered" evidence="1">
    <location>
        <begin position="119"/>
        <end position="139"/>
    </location>
</feature>
<comment type="caution">
    <text evidence="2">The sequence shown here is derived from an EMBL/GenBank/DDBJ whole genome shotgun (WGS) entry which is preliminary data.</text>
</comment>
<dbReference type="Proteomes" id="UP000499080">
    <property type="component" value="Unassembled WGS sequence"/>
</dbReference>
<evidence type="ECO:0000256" key="1">
    <source>
        <dbReference type="SAM" id="MobiDB-lite"/>
    </source>
</evidence>
<name>A0A4Y2JQE8_ARAVE</name>
<organism evidence="2 3">
    <name type="scientific">Araneus ventricosus</name>
    <name type="common">Orbweaver spider</name>
    <name type="synonym">Epeira ventricosa</name>
    <dbReference type="NCBI Taxonomy" id="182803"/>
    <lineage>
        <taxon>Eukaryota</taxon>
        <taxon>Metazoa</taxon>
        <taxon>Ecdysozoa</taxon>
        <taxon>Arthropoda</taxon>
        <taxon>Chelicerata</taxon>
        <taxon>Arachnida</taxon>
        <taxon>Araneae</taxon>
        <taxon>Araneomorphae</taxon>
        <taxon>Entelegynae</taxon>
        <taxon>Araneoidea</taxon>
        <taxon>Araneidae</taxon>
        <taxon>Araneus</taxon>
    </lineage>
</organism>
<proteinExistence type="predicted"/>
<reference evidence="2 3" key="1">
    <citation type="journal article" date="2019" name="Sci. Rep.">
        <title>Orb-weaving spider Araneus ventricosus genome elucidates the spidroin gene catalogue.</title>
        <authorList>
            <person name="Kono N."/>
            <person name="Nakamura H."/>
            <person name="Ohtoshi R."/>
            <person name="Moran D.A.P."/>
            <person name="Shinohara A."/>
            <person name="Yoshida Y."/>
            <person name="Fujiwara M."/>
            <person name="Mori M."/>
            <person name="Tomita M."/>
            <person name="Arakawa K."/>
        </authorList>
    </citation>
    <scope>NUCLEOTIDE SEQUENCE [LARGE SCALE GENOMIC DNA]</scope>
</reference>
<protein>
    <submittedName>
        <fullName evidence="2">Uncharacterized protein</fullName>
    </submittedName>
</protein>
<accession>A0A4Y2JQE8</accession>
<evidence type="ECO:0000313" key="2">
    <source>
        <dbReference type="EMBL" id="GBM92137.1"/>
    </source>
</evidence>
<gene>
    <name evidence="2" type="ORF">AVEN_104188_1</name>
</gene>
<sequence>VAPSGRGNHLIDTLNAWTHYGSVISRREKNHLRRGPSTPDLSKSPFTSLDDVQHPKKLKPRLFSSSNQRGSLLYVTGSYVTSLSNVLQSLEQDQIFHQPTVKFRHPPVFSLQRDSAVFTGDHASRRNEEPPEQGKKKRNAFHLPCFSSLGINKLSFHTLRNLRQLSHYLNKA</sequence>
<dbReference type="EMBL" id="BGPR01003766">
    <property type="protein sequence ID" value="GBM92137.1"/>
    <property type="molecule type" value="Genomic_DNA"/>
</dbReference>